<dbReference type="PROSITE" id="PS50097">
    <property type="entry name" value="BTB"/>
    <property type="match status" value="1"/>
</dbReference>
<evidence type="ECO:0000259" key="1">
    <source>
        <dbReference type="PROSITE" id="PS50097"/>
    </source>
</evidence>
<proteinExistence type="predicted"/>
<dbReference type="EMBL" id="JAPEIS010000005">
    <property type="protein sequence ID" value="KAJ8065884.1"/>
    <property type="molecule type" value="Genomic_DNA"/>
</dbReference>
<keyword evidence="3" id="KW-1185">Reference proteome</keyword>
<dbReference type="InterPro" id="IPR011333">
    <property type="entry name" value="SKP1/BTB/POZ_sf"/>
</dbReference>
<organism evidence="2 3">
    <name type="scientific">Sclerotinia nivalis</name>
    <dbReference type="NCBI Taxonomy" id="352851"/>
    <lineage>
        <taxon>Eukaryota</taxon>
        <taxon>Fungi</taxon>
        <taxon>Dikarya</taxon>
        <taxon>Ascomycota</taxon>
        <taxon>Pezizomycotina</taxon>
        <taxon>Leotiomycetes</taxon>
        <taxon>Helotiales</taxon>
        <taxon>Sclerotiniaceae</taxon>
        <taxon>Sclerotinia</taxon>
    </lineage>
</organism>
<dbReference type="InterPro" id="IPR000210">
    <property type="entry name" value="BTB/POZ_dom"/>
</dbReference>
<dbReference type="Gene3D" id="3.30.710.10">
    <property type="entry name" value="Potassium Channel Kv1.1, Chain A"/>
    <property type="match status" value="1"/>
</dbReference>
<reference evidence="2" key="1">
    <citation type="submission" date="2022-11" db="EMBL/GenBank/DDBJ databases">
        <title>Genome Resource of Sclerotinia nivalis Strain SnTB1, a Plant Pathogen Isolated from American Ginseng.</title>
        <authorList>
            <person name="Fan S."/>
        </authorList>
    </citation>
    <scope>NUCLEOTIDE SEQUENCE</scope>
    <source>
        <strain evidence="2">SnTB1</strain>
    </source>
</reference>
<dbReference type="Proteomes" id="UP001152300">
    <property type="component" value="Unassembled WGS sequence"/>
</dbReference>
<evidence type="ECO:0000313" key="3">
    <source>
        <dbReference type="Proteomes" id="UP001152300"/>
    </source>
</evidence>
<dbReference type="AlphaFoldDB" id="A0A9X0DK43"/>
<name>A0A9X0DK43_9HELO</name>
<comment type="caution">
    <text evidence="2">The sequence shown here is derived from an EMBL/GenBank/DDBJ whole genome shotgun (WGS) entry which is preliminary data.</text>
</comment>
<protein>
    <recommendedName>
        <fullName evidence="1">BTB domain-containing protein</fullName>
    </recommendedName>
</protein>
<sequence>MTSLISQKRDADGNAKEAMKPIILQHPGFENDIRLEVFGQEYHAHSILLKLHSAYFRKFLDSADKVSAVKTSLFRYDYVSVVDEDGEWGLEAVKSVCSVPILFYLLFSWEY</sequence>
<accession>A0A9X0DK43</accession>
<evidence type="ECO:0000313" key="2">
    <source>
        <dbReference type="EMBL" id="KAJ8065884.1"/>
    </source>
</evidence>
<dbReference type="OrthoDB" id="3539700at2759"/>
<gene>
    <name evidence="2" type="ORF">OCU04_004985</name>
</gene>
<feature type="domain" description="BTB" evidence="1">
    <location>
        <begin position="31"/>
        <end position="111"/>
    </location>
</feature>